<evidence type="ECO:0000313" key="2">
    <source>
        <dbReference type="EMBL" id="RCU46507.1"/>
    </source>
</evidence>
<protein>
    <recommendedName>
        <fullName evidence="1">DUF7344 domain-containing protein</fullName>
    </recommendedName>
</protein>
<gene>
    <name evidence="2" type="ORF">DU504_03800</name>
</gene>
<keyword evidence="3" id="KW-1185">Reference proteome</keyword>
<comment type="caution">
    <text evidence="2">The sequence shown here is derived from an EMBL/GenBank/DDBJ whole genome shotgun (WGS) entry which is preliminary data.</text>
</comment>
<dbReference type="Proteomes" id="UP000252189">
    <property type="component" value="Unassembled WGS sequence"/>
</dbReference>
<name>A0A368N7D0_9EURY</name>
<reference evidence="2 3" key="1">
    <citation type="submission" date="2018-07" db="EMBL/GenBank/DDBJ databases">
        <title>Genome sequences of Haloplanus salinus JCM 18368T.</title>
        <authorList>
            <person name="Kim Y.B."/>
            <person name="Roh S.W."/>
        </authorList>
    </citation>
    <scope>NUCLEOTIDE SEQUENCE [LARGE SCALE GENOMIC DNA]</scope>
    <source>
        <strain evidence="2 3">JCM 18368</strain>
    </source>
</reference>
<feature type="domain" description="DUF7344" evidence="1">
    <location>
        <begin position="13"/>
        <end position="80"/>
    </location>
</feature>
<evidence type="ECO:0000259" key="1">
    <source>
        <dbReference type="Pfam" id="PF24035"/>
    </source>
</evidence>
<dbReference type="InterPro" id="IPR036388">
    <property type="entry name" value="WH-like_DNA-bd_sf"/>
</dbReference>
<sequence length="107" mass="12490">MRERTDDSLDELFELLSHKYRRYILLTLATPDDRTDEPVEMTLFAGNDEPDILRIELRHNHLPKLDDAGLVDWDPEAETLAHGPRFEAVEPFLELIDEREQFPGDDS</sequence>
<dbReference type="InterPro" id="IPR055768">
    <property type="entry name" value="DUF7344"/>
</dbReference>
<dbReference type="EMBL" id="QPHM01000001">
    <property type="protein sequence ID" value="RCU46507.1"/>
    <property type="molecule type" value="Genomic_DNA"/>
</dbReference>
<dbReference type="Pfam" id="PF24035">
    <property type="entry name" value="DUF7344"/>
    <property type="match status" value="1"/>
</dbReference>
<proteinExistence type="predicted"/>
<dbReference type="OrthoDB" id="247722at2157"/>
<dbReference type="RefSeq" id="WP_114448059.1">
    <property type="nucleotide sequence ID" value="NZ_QPHM01000001.1"/>
</dbReference>
<evidence type="ECO:0000313" key="3">
    <source>
        <dbReference type="Proteomes" id="UP000252189"/>
    </source>
</evidence>
<dbReference type="Gene3D" id="1.10.10.10">
    <property type="entry name" value="Winged helix-like DNA-binding domain superfamily/Winged helix DNA-binding domain"/>
    <property type="match status" value="1"/>
</dbReference>
<dbReference type="AlphaFoldDB" id="A0A368N7D0"/>
<accession>A0A368N7D0</accession>
<organism evidence="2 3">
    <name type="scientific">Haloplanus salinus</name>
    <dbReference type="NCBI Taxonomy" id="1126245"/>
    <lineage>
        <taxon>Archaea</taxon>
        <taxon>Methanobacteriati</taxon>
        <taxon>Methanobacteriota</taxon>
        <taxon>Stenosarchaea group</taxon>
        <taxon>Halobacteria</taxon>
        <taxon>Halobacteriales</taxon>
        <taxon>Haloferacaceae</taxon>
        <taxon>Haloplanus</taxon>
    </lineage>
</organism>